<accession>A0A8J2T1H1</accession>
<feature type="domain" description="YchJ-like middle NTF2-like" evidence="2">
    <location>
        <begin position="99"/>
        <end position="205"/>
    </location>
</feature>
<dbReference type="PANTHER" id="PTHR33747:SF1">
    <property type="entry name" value="ADENYLATE CYCLASE-ASSOCIATED CAP C-TERMINAL DOMAIN-CONTAINING PROTEIN"/>
    <property type="match status" value="1"/>
</dbReference>
<evidence type="ECO:0000256" key="1">
    <source>
        <dbReference type="SAM" id="SignalP"/>
    </source>
</evidence>
<dbReference type="AlphaFoldDB" id="A0A8J2T1H1"/>
<keyword evidence="4" id="KW-1185">Reference proteome</keyword>
<dbReference type="InterPro" id="IPR048469">
    <property type="entry name" value="YchJ-like_M"/>
</dbReference>
<dbReference type="InterPro" id="IPR032710">
    <property type="entry name" value="NTF2-like_dom_sf"/>
</dbReference>
<comment type="caution">
    <text evidence="3">The sequence shown here is derived from an EMBL/GenBank/DDBJ whole genome shotgun (WGS) entry which is preliminary data.</text>
</comment>
<name>A0A8J2T1H1_9STRA</name>
<reference evidence="3" key="1">
    <citation type="submission" date="2021-11" db="EMBL/GenBank/DDBJ databases">
        <authorList>
            <consortium name="Genoscope - CEA"/>
            <person name="William W."/>
        </authorList>
    </citation>
    <scope>NUCLEOTIDE SEQUENCE</scope>
</reference>
<dbReference type="SUPFAM" id="SSF54427">
    <property type="entry name" value="NTF2-like"/>
    <property type="match status" value="1"/>
</dbReference>
<dbReference type="OrthoDB" id="43687at2759"/>
<feature type="chain" id="PRO_5035185420" description="YchJ-like middle NTF2-like domain-containing protein" evidence="1">
    <location>
        <begin position="21"/>
        <end position="213"/>
    </location>
</feature>
<dbReference type="Gene3D" id="3.10.450.50">
    <property type="match status" value="1"/>
</dbReference>
<organism evidence="3 4">
    <name type="scientific">Pelagomonas calceolata</name>
    <dbReference type="NCBI Taxonomy" id="35677"/>
    <lineage>
        <taxon>Eukaryota</taxon>
        <taxon>Sar</taxon>
        <taxon>Stramenopiles</taxon>
        <taxon>Ochrophyta</taxon>
        <taxon>Pelagophyceae</taxon>
        <taxon>Pelagomonadales</taxon>
        <taxon>Pelagomonadaceae</taxon>
        <taxon>Pelagomonas</taxon>
    </lineage>
</organism>
<dbReference type="Proteomes" id="UP000789595">
    <property type="component" value="Unassembled WGS sequence"/>
</dbReference>
<protein>
    <recommendedName>
        <fullName evidence="2">YchJ-like middle NTF2-like domain-containing protein</fullName>
    </recommendedName>
</protein>
<dbReference type="EMBL" id="CAKKNE010000006">
    <property type="protein sequence ID" value="CAH0378783.1"/>
    <property type="molecule type" value="Genomic_DNA"/>
</dbReference>
<gene>
    <name evidence="3" type="ORF">PECAL_6P03810</name>
</gene>
<evidence type="ECO:0000313" key="3">
    <source>
        <dbReference type="EMBL" id="CAH0378783.1"/>
    </source>
</evidence>
<proteinExistence type="predicted"/>
<sequence length="213" mass="23483">MASRRLLCLVALCTIGNALLAPTVHRCSLTNCRAKSGGFGATTNKAPSKKTKAKAFTKKQAQLEADRIEKAPARCPCHPGLEYQKCCAPCHAKTTTAATPEALLRSRYAAFSLELPSYLAATTHPLHDDFDKDTVAWVQRLAKGLDASYFEGLRVLAQESLGENEHEITFEADVRPKDSPEGAGVTLHERSRFMREDGVWFYREGLDVSSKKR</sequence>
<feature type="signal peptide" evidence="1">
    <location>
        <begin position="1"/>
        <end position="20"/>
    </location>
</feature>
<keyword evidence="1" id="KW-0732">Signal</keyword>
<evidence type="ECO:0000313" key="4">
    <source>
        <dbReference type="Proteomes" id="UP000789595"/>
    </source>
</evidence>
<evidence type="ECO:0000259" key="2">
    <source>
        <dbReference type="Pfam" id="PF17775"/>
    </source>
</evidence>
<dbReference type="Pfam" id="PF17775">
    <property type="entry name" value="YchJ_M-like"/>
    <property type="match status" value="1"/>
</dbReference>
<dbReference type="PANTHER" id="PTHR33747">
    <property type="entry name" value="UPF0225 PROTEIN SCO1677"/>
    <property type="match status" value="1"/>
</dbReference>